<accession>A0A2Y8ZQ77</accession>
<dbReference type="Proteomes" id="UP000250028">
    <property type="component" value="Unassembled WGS sequence"/>
</dbReference>
<protein>
    <submittedName>
        <fullName evidence="1">Uncharacterized protein</fullName>
    </submittedName>
</protein>
<organism evidence="1 2">
    <name type="scientific">Branchiibius hedensis</name>
    <dbReference type="NCBI Taxonomy" id="672460"/>
    <lineage>
        <taxon>Bacteria</taxon>
        <taxon>Bacillati</taxon>
        <taxon>Actinomycetota</taxon>
        <taxon>Actinomycetes</taxon>
        <taxon>Micrococcales</taxon>
        <taxon>Dermacoccaceae</taxon>
        <taxon>Branchiibius</taxon>
    </lineage>
</organism>
<gene>
    <name evidence="1" type="ORF">SAMN04489750_1823</name>
</gene>
<sequence>MRSQINPADPVAVFAALPHEQRVAQIDAFLAVNRPYMLRLAMRMCPPDMNVGDEPLQAVMSEAHGLLTMPDLYLTEVRSPGAVLVDRAVKNLQREIRSMQPAGTRADERKRGDLEKLRRAMQMTLGVDPTPQQLAAEHNARMIAKRKDPAKSGLILTPQDVERLSSPVPSSVSLNADPELTQVADEQDVADLAALSGVVDAVVTECDRVSRMLGQVARALLSPTLEGLDSPTLDTIAAQLEVSTAQVRRQRVLIQGIVVKHLDRQAEQASVKR</sequence>
<reference evidence="2" key="1">
    <citation type="submission" date="2016-10" db="EMBL/GenBank/DDBJ databases">
        <authorList>
            <person name="Varghese N."/>
            <person name="Submissions S."/>
        </authorList>
    </citation>
    <scope>NUCLEOTIDE SEQUENCE [LARGE SCALE GENOMIC DNA]</scope>
    <source>
        <strain evidence="2">DSM 22951</strain>
    </source>
</reference>
<dbReference type="EMBL" id="UESZ01000001">
    <property type="protein sequence ID" value="SSA34500.1"/>
    <property type="molecule type" value="Genomic_DNA"/>
</dbReference>
<keyword evidence="2" id="KW-1185">Reference proteome</keyword>
<proteinExistence type="predicted"/>
<dbReference type="AlphaFoldDB" id="A0A2Y8ZQ77"/>
<dbReference type="RefSeq" id="WP_109685141.1">
    <property type="nucleotide sequence ID" value="NZ_QGDN01000001.1"/>
</dbReference>
<evidence type="ECO:0000313" key="2">
    <source>
        <dbReference type="Proteomes" id="UP000250028"/>
    </source>
</evidence>
<name>A0A2Y8ZQ77_9MICO</name>
<evidence type="ECO:0000313" key="1">
    <source>
        <dbReference type="EMBL" id="SSA34500.1"/>
    </source>
</evidence>